<comment type="caution">
    <text evidence="1">The sequence shown here is derived from an EMBL/GenBank/DDBJ whole genome shotgun (WGS) entry which is preliminary data.</text>
</comment>
<name>A0ACB8RZL9_9AGAM</name>
<proteinExistence type="predicted"/>
<reference evidence="1" key="2">
    <citation type="journal article" date="2022" name="New Phytol.">
        <title>Evolutionary transition to the ectomycorrhizal habit in the genomes of a hyperdiverse lineage of mushroom-forming fungi.</title>
        <authorList>
            <person name="Looney B."/>
            <person name="Miyauchi S."/>
            <person name="Morin E."/>
            <person name="Drula E."/>
            <person name="Courty P.E."/>
            <person name="Kohler A."/>
            <person name="Kuo A."/>
            <person name="LaButti K."/>
            <person name="Pangilinan J."/>
            <person name="Lipzen A."/>
            <person name="Riley R."/>
            <person name="Andreopoulos W."/>
            <person name="He G."/>
            <person name="Johnson J."/>
            <person name="Nolan M."/>
            <person name="Tritt A."/>
            <person name="Barry K.W."/>
            <person name="Grigoriev I.V."/>
            <person name="Nagy L.G."/>
            <person name="Hibbett D."/>
            <person name="Henrissat B."/>
            <person name="Matheny P.B."/>
            <person name="Labbe J."/>
            <person name="Martin F.M."/>
        </authorList>
    </citation>
    <scope>NUCLEOTIDE SEQUENCE</scope>
    <source>
        <strain evidence="1">FP105234-sp</strain>
    </source>
</reference>
<evidence type="ECO:0000313" key="1">
    <source>
        <dbReference type="EMBL" id="KAI0049618.1"/>
    </source>
</evidence>
<evidence type="ECO:0000313" key="2">
    <source>
        <dbReference type="Proteomes" id="UP000814033"/>
    </source>
</evidence>
<accession>A0ACB8RZL9</accession>
<reference evidence="1" key="1">
    <citation type="submission" date="2021-02" db="EMBL/GenBank/DDBJ databases">
        <authorList>
            <consortium name="DOE Joint Genome Institute"/>
            <person name="Ahrendt S."/>
            <person name="Looney B.P."/>
            <person name="Miyauchi S."/>
            <person name="Morin E."/>
            <person name="Drula E."/>
            <person name="Courty P.E."/>
            <person name="Chicoki N."/>
            <person name="Fauchery L."/>
            <person name="Kohler A."/>
            <person name="Kuo A."/>
            <person name="Labutti K."/>
            <person name="Pangilinan J."/>
            <person name="Lipzen A."/>
            <person name="Riley R."/>
            <person name="Andreopoulos W."/>
            <person name="He G."/>
            <person name="Johnson J."/>
            <person name="Barry K.W."/>
            <person name="Grigoriev I.V."/>
            <person name="Nagy L."/>
            <person name="Hibbett D."/>
            <person name="Henrissat B."/>
            <person name="Matheny P.B."/>
            <person name="Labbe J."/>
            <person name="Martin F."/>
        </authorList>
    </citation>
    <scope>NUCLEOTIDE SEQUENCE</scope>
    <source>
        <strain evidence="1">FP105234-sp</strain>
    </source>
</reference>
<gene>
    <name evidence="1" type="ORF">FA95DRAFT_1537909</name>
</gene>
<dbReference type="EMBL" id="MU275871">
    <property type="protein sequence ID" value="KAI0049618.1"/>
    <property type="molecule type" value="Genomic_DNA"/>
</dbReference>
<protein>
    <submittedName>
        <fullName evidence="1">Uncharacterized protein</fullName>
    </submittedName>
</protein>
<keyword evidence="2" id="KW-1185">Reference proteome</keyword>
<dbReference type="Proteomes" id="UP000814033">
    <property type="component" value="Unassembled WGS sequence"/>
</dbReference>
<sequence>MTEDSRLEVSEADIIAVQRQTHAYREVISSIDTELQQLTQRIGRLRARKEHYLDLIAKCRGAISLARRAPDEVLALIFEFCVASGWARAPVVVSQVCFKWRRAALSPRVWSYVYLTTDSLDPIGRTSLWLSRARESPLHVTVDVHSIDSSLLVAFNLLLNRVHQWRTFSIDARLVQHANTFLALCRHSAPQLRLLHISTSEINSDIEPQPADLNGLRGLHEAFLDSPDLHSLHLSLNGFPLSLTTHVASIWLEMSHTSTELLEVASILGLLQALPALHTLTLVVPSDLANAVTLPDVRSPPYTLAHLESLTLNGYPAFNGILRCIHSPALRRLHIRSTDQPLNYPHEPTGSALCQFLQHSSPPIELLELHDIDIRRDDFVAGFSHLANLRELRLHETEVPNEVFDALQGPSGLCPLLTRLDLRWCEQLSGRTLVDLVRSREGGGGSSSIEFVTVINCALVEEAAVLELAQMTVCSVMIRDISDHCRPKGCCDNARYRLRLKLRLADLLRNRDTRLLLDH</sequence>
<organism evidence="1 2">
    <name type="scientific">Auriscalpium vulgare</name>
    <dbReference type="NCBI Taxonomy" id="40419"/>
    <lineage>
        <taxon>Eukaryota</taxon>
        <taxon>Fungi</taxon>
        <taxon>Dikarya</taxon>
        <taxon>Basidiomycota</taxon>
        <taxon>Agaricomycotina</taxon>
        <taxon>Agaricomycetes</taxon>
        <taxon>Russulales</taxon>
        <taxon>Auriscalpiaceae</taxon>
        <taxon>Auriscalpium</taxon>
    </lineage>
</organism>